<proteinExistence type="predicted"/>
<evidence type="ECO:0000256" key="3">
    <source>
        <dbReference type="ARBA" id="ARBA00022741"/>
    </source>
</evidence>
<evidence type="ECO:0000256" key="5">
    <source>
        <dbReference type="ARBA" id="ARBA00023054"/>
    </source>
</evidence>
<dbReference type="GO" id="GO:0003777">
    <property type="term" value="F:microtubule motor activity"/>
    <property type="evidence" value="ECO:0007669"/>
    <property type="project" value="InterPro"/>
</dbReference>
<feature type="coiled-coil region" evidence="6">
    <location>
        <begin position="118"/>
        <end position="165"/>
    </location>
</feature>
<dbReference type="GO" id="GO:0005524">
    <property type="term" value="F:ATP binding"/>
    <property type="evidence" value="ECO:0007669"/>
    <property type="project" value="UniProtKB-KW"/>
</dbReference>
<evidence type="ECO:0000313" key="7">
    <source>
        <dbReference type="EMBL" id="KAK7871811.1"/>
    </source>
</evidence>
<dbReference type="Proteomes" id="UP001378592">
    <property type="component" value="Unassembled WGS sequence"/>
</dbReference>
<dbReference type="AlphaFoldDB" id="A0AAN9VZY7"/>
<dbReference type="PANTHER" id="PTHR47969">
    <property type="entry name" value="CHROMOSOME-ASSOCIATED KINESIN KIF4A-RELATED"/>
    <property type="match status" value="1"/>
</dbReference>
<organism evidence="7 8">
    <name type="scientific">Gryllus longicercus</name>
    <dbReference type="NCBI Taxonomy" id="2509291"/>
    <lineage>
        <taxon>Eukaryota</taxon>
        <taxon>Metazoa</taxon>
        <taxon>Ecdysozoa</taxon>
        <taxon>Arthropoda</taxon>
        <taxon>Hexapoda</taxon>
        <taxon>Insecta</taxon>
        <taxon>Pterygota</taxon>
        <taxon>Neoptera</taxon>
        <taxon>Polyneoptera</taxon>
        <taxon>Orthoptera</taxon>
        <taxon>Ensifera</taxon>
        <taxon>Gryllidea</taxon>
        <taxon>Grylloidea</taxon>
        <taxon>Gryllidae</taxon>
        <taxon>Gryllinae</taxon>
        <taxon>Gryllus</taxon>
    </lineage>
</organism>
<evidence type="ECO:0000256" key="4">
    <source>
        <dbReference type="ARBA" id="ARBA00022840"/>
    </source>
</evidence>
<protein>
    <submittedName>
        <fullName evidence="7">Uncharacterized protein</fullName>
    </submittedName>
</protein>
<dbReference type="EMBL" id="JAZDUA010000034">
    <property type="protein sequence ID" value="KAK7871811.1"/>
    <property type="molecule type" value="Genomic_DNA"/>
</dbReference>
<evidence type="ECO:0000256" key="1">
    <source>
        <dbReference type="ARBA" id="ARBA00004496"/>
    </source>
</evidence>
<gene>
    <name evidence="7" type="ORF">R5R35_014063</name>
</gene>
<keyword evidence="5 6" id="KW-0175">Coiled coil</keyword>
<dbReference type="GO" id="GO:0005737">
    <property type="term" value="C:cytoplasm"/>
    <property type="evidence" value="ECO:0007669"/>
    <property type="project" value="UniProtKB-SubCell"/>
</dbReference>
<comment type="caution">
    <text evidence="7">The sequence shown here is derived from an EMBL/GenBank/DDBJ whole genome shotgun (WGS) entry which is preliminary data.</text>
</comment>
<dbReference type="PANTHER" id="PTHR47969:SF15">
    <property type="entry name" value="CHROMOSOME-ASSOCIATED KINESIN KIF4A-RELATED"/>
    <property type="match status" value="1"/>
</dbReference>
<accession>A0AAN9VZY7</accession>
<dbReference type="GO" id="GO:0005875">
    <property type="term" value="C:microtubule associated complex"/>
    <property type="evidence" value="ECO:0007669"/>
    <property type="project" value="TreeGrafter"/>
</dbReference>
<dbReference type="GO" id="GO:0007052">
    <property type="term" value="P:mitotic spindle organization"/>
    <property type="evidence" value="ECO:0007669"/>
    <property type="project" value="TreeGrafter"/>
</dbReference>
<dbReference type="InterPro" id="IPR027640">
    <property type="entry name" value="Kinesin-like_fam"/>
</dbReference>
<evidence type="ECO:0000313" key="8">
    <source>
        <dbReference type="Proteomes" id="UP001378592"/>
    </source>
</evidence>
<keyword evidence="2" id="KW-0963">Cytoplasm</keyword>
<sequence>MKIESEKFRNWKLQRERELSKLRDQDRKRQNQLIHMERLHTKQQNVWKRKVEEAVAINKRLKDALALQKATQERRGNMSSAMKVQTWLAQELEIIYSIIARRIRNKPVVNQDPKAALIAKLKQDLQETQLELMNLDRNSQCTEEHKRLEEENTNLAGKNMKLTEALHNAFAKNTNLIERALLAEVARDRMMVKLCELQAEYGKSMDNLNQTMDPSTCPVEFWEQLKHLRY</sequence>
<evidence type="ECO:0000256" key="2">
    <source>
        <dbReference type="ARBA" id="ARBA00022490"/>
    </source>
</evidence>
<reference evidence="7 8" key="1">
    <citation type="submission" date="2024-03" db="EMBL/GenBank/DDBJ databases">
        <title>The genome assembly and annotation of the cricket Gryllus longicercus Weissman &amp; Gray.</title>
        <authorList>
            <person name="Szrajer S."/>
            <person name="Gray D."/>
            <person name="Ylla G."/>
        </authorList>
    </citation>
    <scope>NUCLEOTIDE SEQUENCE [LARGE SCALE GENOMIC DNA]</scope>
    <source>
        <strain evidence="7">DAG 2021-001</strain>
        <tissue evidence="7">Whole body minus gut</tissue>
    </source>
</reference>
<comment type="subcellular location">
    <subcellularLocation>
        <location evidence="1">Cytoplasm</location>
    </subcellularLocation>
</comment>
<keyword evidence="3" id="KW-0547">Nucleotide-binding</keyword>
<dbReference type="GO" id="GO:0051231">
    <property type="term" value="P:spindle elongation"/>
    <property type="evidence" value="ECO:0007669"/>
    <property type="project" value="TreeGrafter"/>
</dbReference>
<name>A0AAN9VZY7_9ORTH</name>
<dbReference type="GO" id="GO:0007018">
    <property type="term" value="P:microtubule-based movement"/>
    <property type="evidence" value="ECO:0007669"/>
    <property type="project" value="InterPro"/>
</dbReference>
<evidence type="ECO:0000256" key="6">
    <source>
        <dbReference type="SAM" id="Coils"/>
    </source>
</evidence>
<keyword evidence="4" id="KW-0067">ATP-binding</keyword>
<keyword evidence="8" id="KW-1185">Reference proteome</keyword>